<keyword evidence="5 8" id="KW-1133">Transmembrane helix</keyword>
<keyword evidence="6 8" id="KW-0472">Membrane</keyword>
<gene>
    <name evidence="9" type="ORF">L596_011242</name>
</gene>
<dbReference type="STRING" id="34508.A0A4U5NU34"/>
<dbReference type="PANTHER" id="PTHR10778:SF13">
    <property type="entry name" value="ADENOSINE 3'-PHOSPHO 5'-PHOSPHOSULFATE TRANSPORTER 1"/>
    <property type="match status" value="1"/>
</dbReference>
<reference evidence="9 10" key="1">
    <citation type="journal article" date="2015" name="Genome Biol.">
        <title>Comparative genomics of Steinernema reveals deeply conserved gene regulatory networks.</title>
        <authorList>
            <person name="Dillman A.R."/>
            <person name="Macchietto M."/>
            <person name="Porter C.F."/>
            <person name="Rogers A."/>
            <person name="Williams B."/>
            <person name="Antoshechkin I."/>
            <person name="Lee M.M."/>
            <person name="Goodwin Z."/>
            <person name="Lu X."/>
            <person name="Lewis E.E."/>
            <person name="Goodrich-Blair H."/>
            <person name="Stock S.P."/>
            <person name="Adams B.J."/>
            <person name="Sternberg P.W."/>
            <person name="Mortazavi A."/>
        </authorList>
    </citation>
    <scope>NUCLEOTIDE SEQUENCE [LARGE SCALE GENOMIC DNA]</scope>
    <source>
        <strain evidence="9 10">ALL</strain>
    </source>
</reference>
<feature type="transmembrane region" description="Helical" evidence="8">
    <location>
        <begin position="331"/>
        <end position="352"/>
    </location>
</feature>
<feature type="transmembrane region" description="Helical" evidence="8">
    <location>
        <begin position="397"/>
        <end position="417"/>
    </location>
</feature>
<reference evidence="9 10" key="2">
    <citation type="journal article" date="2019" name="G3 (Bethesda)">
        <title>Hybrid Assembly of the Genome of the Entomopathogenic Nematode Steinernema carpocapsae Identifies the X-Chromosome.</title>
        <authorList>
            <person name="Serra L."/>
            <person name="Macchietto M."/>
            <person name="Macias-Munoz A."/>
            <person name="McGill C.J."/>
            <person name="Rodriguez I.M."/>
            <person name="Rodriguez B."/>
            <person name="Murad R."/>
            <person name="Mortazavi A."/>
        </authorList>
    </citation>
    <scope>NUCLEOTIDE SEQUENCE [LARGE SCALE GENOMIC DNA]</scope>
    <source>
        <strain evidence="9 10">ALL</strain>
    </source>
</reference>
<protein>
    <recommendedName>
        <fullName evidence="7">Adenosine 3'-phospho 5'-phosphosulfate transporter 1</fullName>
    </recommendedName>
</protein>
<evidence type="ECO:0000313" key="10">
    <source>
        <dbReference type="Proteomes" id="UP000298663"/>
    </source>
</evidence>
<feature type="transmembrane region" description="Helical" evidence="8">
    <location>
        <begin position="123"/>
        <end position="143"/>
    </location>
</feature>
<sequence>MYMKICMTNISAVDRDPLERSLFHAYQELMDESWILRFLVILFAYSTVGIPAFFVVRYIQKRYRRFDTDECRRSCLTSFLVRFSIGLDRKEYLPVATTGDAQLLSKDSTLTAVSGEQRFLKDCFALGFCFFGIQSSLIVMGFLQERLMTQGYRRISDDSEAGGVVVEEKFGDTQFLMLMNRLFAIVIYGTYIFYNRRRQPAHVSPYYVHSYTSLSNTMSSWCQYEALKYVSFPTQTVCKASKIIPTMIMGRIVRSEHYNIWEFINALALAFGASLFFLSSSHARQSSSAASSDFGMTVSGLVLMAGYLAFDAFTPNWQRSLFDTKPKISKYQMIFGTSVFSAIFCIVSLAEQATLFSSFDFFFSHDGFPRDVFLLSFSGAVSQMFIYTTIERFGPIVLTVIMTIRQMLSIIVSTVYFGHEMTIYGAFGFLIVFGSIFLGNYRKYVRKSAQK</sequence>
<feature type="transmembrane region" description="Helical" evidence="8">
    <location>
        <begin position="372"/>
        <end position="390"/>
    </location>
</feature>
<dbReference type="OrthoDB" id="10035043at2759"/>
<feature type="transmembrane region" description="Helical" evidence="8">
    <location>
        <begin position="258"/>
        <end position="278"/>
    </location>
</feature>
<dbReference type="Pfam" id="PF08449">
    <property type="entry name" value="UAA"/>
    <property type="match status" value="1"/>
</dbReference>
<feature type="transmembrane region" description="Helical" evidence="8">
    <location>
        <begin position="34"/>
        <end position="56"/>
    </location>
</feature>
<feature type="transmembrane region" description="Helical" evidence="8">
    <location>
        <begin position="290"/>
        <end position="310"/>
    </location>
</feature>
<dbReference type="GO" id="GO:0005789">
    <property type="term" value="C:endoplasmic reticulum membrane"/>
    <property type="evidence" value="ECO:0007669"/>
    <property type="project" value="TreeGrafter"/>
</dbReference>
<keyword evidence="10" id="KW-1185">Reference proteome</keyword>
<evidence type="ECO:0000256" key="3">
    <source>
        <dbReference type="ARBA" id="ARBA00022448"/>
    </source>
</evidence>
<evidence type="ECO:0000256" key="2">
    <source>
        <dbReference type="ARBA" id="ARBA00010694"/>
    </source>
</evidence>
<evidence type="ECO:0000256" key="1">
    <source>
        <dbReference type="ARBA" id="ARBA00004141"/>
    </source>
</evidence>
<dbReference type="Proteomes" id="UP000298663">
    <property type="component" value="Unassembled WGS sequence"/>
</dbReference>
<evidence type="ECO:0000256" key="6">
    <source>
        <dbReference type="ARBA" id="ARBA00023136"/>
    </source>
</evidence>
<comment type="subcellular location">
    <subcellularLocation>
        <location evidence="1">Membrane</location>
        <topology evidence="1">Multi-pass membrane protein</topology>
    </subcellularLocation>
</comment>
<feature type="transmembrane region" description="Helical" evidence="8">
    <location>
        <begin position="175"/>
        <end position="194"/>
    </location>
</feature>
<proteinExistence type="inferred from homology"/>
<keyword evidence="3" id="KW-0813">Transport</keyword>
<dbReference type="AlphaFoldDB" id="A0A4U5NU34"/>
<evidence type="ECO:0000313" key="9">
    <source>
        <dbReference type="EMBL" id="TKR86710.1"/>
    </source>
</evidence>
<dbReference type="GO" id="GO:0000139">
    <property type="term" value="C:Golgi membrane"/>
    <property type="evidence" value="ECO:0007669"/>
    <property type="project" value="TreeGrafter"/>
</dbReference>
<evidence type="ECO:0000256" key="7">
    <source>
        <dbReference type="ARBA" id="ARBA00039668"/>
    </source>
</evidence>
<accession>A0A4U5NU34</accession>
<keyword evidence="4 8" id="KW-0812">Transmembrane</keyword>
<dbReference type="PANTHER" id="PTHR10778">
    <property type="entry name" value="SOLUTE CARRIER FAMILY 35 MEMBER B"/>
    <property type="match status" value="1"/>
</dbReference>
<dbReference type="GO" id="GO:0046964">
    <property type="term" value="F:3'-phosphoadenosine 5'-phosphosulfate transmembrane transporter activity"/>
    <property type="evidence" value="ECO:0007669"/>
    <property type="project" value="TreeGrafter"/>
</dbReference>
<comment type="similarity">
    <text evidence="2">Belongs to the nucleotide-sugar transporter family. SLC35B subfamily.</text>
</comment>
<evidence type="ECO:0000256" key="4">
    <source>
        <dbReference type="ARBA" id="ARBA00022692"/>
    </source>
</evidence>
<dbReference type="InterPro" id="IPR013657">
    <property type="entry name" value="SCL35B1-4/HUT1"/>
</dbReference>
<feature type="transmembrane region" description="Helical" evidence="8">
    <location>
        <begin position="423"/>
        <end position="441"/>
    </location>
</feature>
<evidence type="ECO:0000256" key="5">
    <source>
        <dbReference type="ARBA" id="ARBA00022989"/>
    </source>
</evidence>
<organism evidence="9 10">
    <name type="scientific">Steinernema carpocapsae</name>
    <name type="common">Entomopathogenic nematode</name>
    <dbReference type="NCBI Taxonomy" id="34508"/>
    <lineage>
        <taxon>Eukaryota</taxon>
        <taxon>Metazoa</taxon>
        <taxon>Ecdysozoa</taxon>
        <taxon>Nematoda</taxon>
        <taxon>Chromadorea</taxon>
        <taxon>Rhabditida</taxon>
        <taxon>Tylenchina</taxon>
        <taxon>Panagrolaimomorpha</taxon>
        <taxon>Strongyloidoidea</taxon>
        <taxon>Steinernematidae</taxon>
        <taxon>Steinernema</taxon>
    </lineage>
</organism>
<dbReference type="EMBL" id="AZBU02000003">
    <property type="protein sequence ID" value="TKR86710.1"/>
    <property type="molecule type" value="Genomic_DNA"/>
</dbReference>
<name>A0A4U5NU34_STECR</name>
<comment type="caution">
    <text evidence="9">The sequence shown here is derived from an EMBL/GenBank/DDBJ whole genome shotgun (WGS) entry which is preliminary data.</text>
</comment>
<evidence type="ECO:0000256" key="8">
    <source>
        <dbReference type="SAM" id="Phobius"/>
    </source>
</evidence>